<organism evidence="3 4">
    <name type="scientific">Roseomonas haemaphysalidis</name>
    <dbReference type="NCBI Taxonomy" id="2768162"/>
    <lineage>
        <taxon>Bacteria</taxon>
        <taxon>Pseudomonadati</taxon>
        <taxon>Pseudomonadota</taxon>
        <taxon>Alphaproteobacteria</taxon>
        <taxon>Acetobacterales</taxon>
        <taxon>Roseomonadaceae</taxon>
        <taxon>Roseomonas</taxon>
    </lineage>
</organism>
<name>A0ABS3KP56_9PROT</name>
<reference evidence="3 4" key="1">
    <citation type="submission" date="2020-09" db="EMBL/GenBank/DDBJ databases">
        <title>Roseomonas.</title>
        <authorList>
            <person name="Zhu W."/>
        </authorList>
    </citation>
    <scope>NUCLEOTIDE SEQUENCE [LARGE SCALE GENOMIC DNA]</scope>
    <source>
        <strain evidence="3 4">573</strain>
    </source>
</reference>
<feature type="domain" description="Malonyl-CoA decarboxylase N-terminal" evidence="2">
    <location>
        <begin position="86"/>
        <end position="173"/>
    </location>
</feature>
<dbReference type="InterPro" id="IPR035372">
    <property type="entry name" value="MCD_N"/>
</dbReference>
<accession>A0ABS3KP56</accession>
<dbReference type="Pfam" id="PF05292">
    <property type="entry name" value="MCD"/>
    <property type="match status" value="1"/>
</dbReference>
<keyword evidence="4" id="KW-1185">Reference proteome</keyword>
<dbReference type="Gene3D" id="1.20.140.90">
    <property type="entry name" value="Malonyl-CoA decarboxylase, oligemerization domain"/>
    <property type="match status" value="1"/>
</dbReference>
<dbReference type="InterPro" id="IPR042303">
    <property type="entry name" value="Malonyl_CoA_deC_C_sf"/>
</dbReference>
<protein>
    <submittedName>
        <fullName evidence="3">Malonyl-CoA decarboxylase</fullName>
    </submittedName>
</protein>
<proteinExistence type="predicted"/>
<dbReference type="RefSeq" id="WP_207416796.1">
    <property type="nucleotide sequence ID" value="NZ_CP061177.1"/>
</dbReference>
<feature type="domain" description="Malonyl-CoA decarboxylase C-terminal" evidence="1">
    <location>
        <begin position="176"/>
        <end position="433"/>
    </location>
</feature>
<evidence type="ECO:0000313" key="3">
    <source>
        <dbReference type="EMBL" id="MBO1079258.1"/>
    </source>
</evidence>
<evidence type="ECO:0000313" key="4">
    <source>
        <dbReference type="Proteomes" id="UP001518989"/>
    </source>
</evidence>
<dbReference type="PANTHER" id="PTHR28641">
    <property type="match status" value="1"/>
</dbReference>
<dbReference type="Gene3D" id="3.40.630.150">
    <property type="entry name" value="Malonyl-CoA decarboxylase, catalytic domain"/>
    <property type="match status" value="1"/>
</dbReference>
<dbReference type="Pfam" id="PF17408">
    <property type="entry name" value="MCD_N"/>
    <property type="match status" value="1"/>
</dbReference>
<evidence type="ECO:0000259" key="2">
    <source>
        <dbReference type="Pfam" id="PF17408"/>
    </source>
</evidence>
<dbReference type="Proteomes" id="UP001518989">
    <property type="component" value="Unassembled WGS sequence"/>
</dbReference>
<sequence length="464" mass="51128">MSDVAVVPESGLLDWALKRVTLLWRDMASTVTGPAADASWEGRMRACLEARGGEISARNRAAGLAQSYLTAPETERLAFFQALAGFDSDVAAVEAAMAKVTAATDTAERGAAKAALRAALEPPRTRLLTQFTTIPDGMKFLVDLRGDLLRLMGKDPMMRALEGDLRGLLASWFDLGFLELRRIDWTSPAALLEKLVGYEAVHKIRTWRDLKNRLDSDRRCYAFFHPRMPEEPLIFVEVALVQGLSGSVQKLLDEKAPVLDPRTADTAIFYSINNCQRGLDGISFGNSLIKRVVTLLSEELRGLKTFSTLSPMPTFRRWLDEQKDQPDLLTEEEGKTLAEAAGVASGAEAVALLLAARRPLSLPWISKAEPVLTRLAARYLVVETGRGGRRARDPVGHFHLSNGARVERVNWRGDTSEKGLKESLGFMVNYLYDPAKIEDYHEAYVGEGSRAATTAIRKLGRGGR</sequence>
<gene>
    <name evidence="3" type="ORF">IAI61_09465</name>
</gene>
<dbReference type="InterPro" id="IPR038351">
    <property type="entry name" value="MCD_N_sf"/>
</dbReference>
<dbReference type="InterPro" id="IPR038917">
    <property type="entry name" value="Malonyl_CoA_deC"/>
</dbReference>
<dbReference type="PANTHER" id="PTHR28641:SF1">
    <property type="entry name" value="MALONYL-COA DECARBOXYLASE, MITOCHONDRIAL"/>
    <property type="match status" value="1"/>
</dbReference>
<dbReference type="EMBL" id="JACTNG010000004">
    <property type="protein sequence ID" value="MBO1079258.1"/>
    <property type="molecule type" value="Genomic_DNA"/>
</dbReference>
<comment type="caution">
    <text evidence="3">The sequence shown here is derived from an EMBL/GenBank/DDBJ whole genome shotgun (WGS) entry which is preliminary data.</text>
</comment>
<evidence type="ECO:0000259" key="1">
    <source>
        <dbReference type="Pfam" id="PF05292"/>
    </source>
</evidence>
<dbReference type="InterPro" id="IPR007956">
    <property type="entry name" value="Malonyl_CoA_deC_C"/>
</dbReference>